<feature type="domain" description="Lipoyl-binding" evidence="1">
    <location>
        <begin position="16"/>
        <end position="91"/>
    </location>
</feature>
<dbReference type="InterPro" id="IPR011053">
    <property type="entry name" value="Single_hybrid_motif"/>
</dbReference>
<evidence type="ECO:0000259" key="1">
    <source>
        <dbReference type="PROSITE" id="PS50968"/>
    </source>
</evidence>
<organism evidence="2 3">
    <name type="scientific">Nocardia stercoris</name>
    <dbReference type="NCBI Taxonomy" id="2483361"/>
    <lineage>
        <taxon>Bacteria</taxon>
        <taxon>Bacillati</taxon>
        <taxon>Actinomycetota</taxon>
        <taxon>Actinomycetes</taxon>
        <taxon>Mycobacteriales</taxon>
        <taxon>Nocardiaceae</taxon>
        <taxon>Nocardia</taxon>
    </lineage>
</organism>
<sequence length="106" mass="11116">MTATVRTTSSGRRFALTEFRMPSLCADMTDGTLLHWFVSPGDQVQHGDLVAKVYTVETAIEVERLAEGVPGELLVLEGPPASVGTVLALIDSAGFAAETAVAPDSP</sequence>
<protein>
    <recommendedName>
        <fullName evidence="1">Lipoyl-binding domain-containing protein</fullName>
    </recommendedName>
</protein>
<dbReference type="OrthoDB" id="9805770at2"/>
<dbReference type="SUPFAM" id="SSF51230">
    <property type="entry name" value="Single hybrid motif"/>
    <property type="match status" value="1"/>
</dbReference>
<proteinExistence type="predicted"/>
<dbReference type="InterPro" id="IPR000089">
    <property type="entry name" value="Biotin_lipoyl"/>
</dbReference>
<dbReference type="PROSITE" id="PS50968">
    <property type="entry name" value="BIOTINYL_LIPOYL"/>
    <property type="match status" value="1"/>
</dbReference>
<dbReference type="CDD" id="cd06849">
    <property type="entry name" value="lipoyl_domain"/>
    <property type="match status" value="1"/>
</dbReference>
<evidence type="ECO:0000313" key="3">
    <source>
        <dbReference type="Proteomes" id="UP000279275"/>
    </source>
</evidence>
<comment type="caution">
    <text evidence="2">The sequence shown here is derived from an EMBL/GenBank/DDBJ whole genome shotgun (WGS) entry which is preliminary data.</text>
</comment>
<keyword evidence="3" id="KW-1185">Reference proteome</keyword>
<evidence type="ECO:0000313" key="2">
    <source>
        <dbReference type="EMBL" id="RMI33549.1"/>
    </source>
</evidence>
<dbReference type="Gene3D" id="2.40.50.100">
    <property type="match status" value="1"/>
</dbReference>
<reference evidence="2 3" key="1">
    <citation type="submission" date="2018-10" db="EMBL/GenBank/DDBJ databases">
        <title>Isolation from cow dung.</title>
        <authorList>
            <person name="Ling L."/>
        </authorList>
    </citation>
    <scope>NUCLEOTIDE SEQUENCE [LARGE SCALE GENOMIC DNA]</scope>
    <source>
        <strain evidence="2 3">NEAU-LL90</strain>
    </source>
</reference>
<accession>A0A3M2L7E6</accession>
<name>A0A3M2L7E6_9NOCA</name>
<gene>
    <name evidence="2" type="ORF">EBN03_10580</name>
</gene>
<dbReference type="Proteomes" id="UP000279275">
    <property type="component" value="Unassembled WGS sequence"/>
</dbReference>
<dbReference type="EMBL" id="RFFH01000003">
    <property type="protein sequence ID" value="RMI33549.1"/>
    <property type="molecule type" value="Genomic_DNA"/>
</dbReference>
<dbReference type="AlphaFoldDB" id="A0A3M2L7E6"/>
<dbReference type="Pfam" id="PF00364">
    <property type="entry name" value="Biotin_lipoyl"/>
    <property type="match status" value="1"/>
</dbReference>